<feature type="region of interest" description="Disordered" evidence="10">
    <location>
        <begin position="636"/>
        <end position="656"/>
    </location>
</feature>
<dbReference type="SUPFAM" id="SSF55874">
    <property type="entry name" value="ATPase domain of HSP90 chaperone/DNA topoisomerase II/histidine kinase"/>
    <property type="match status" value="1"/>
</dbReference>
<dbReference type="InterPro" id="IPR037873">
    <property type="entry name" value="BamE-like"/>
</dbReference>
<dbReference type="RefSeq" id="WP_345486929.1">
    <property type="nucleotide sequence ID" value="NZ_BAAAWU010000001.1"/>
</dbReference>
<dbReference type="EMBL" id="JBHMCT010000007">
    <property type="protein sequence ID" value="MFB9554317.1"/>
    <property type="molecule type" value="Genomic_DNA"/>
</dbReference>
<accession>A0ABV5QLH0</accession>
<dbReference type="Proteomes" id="UP001589716">
    <property type="component" value="Unassembled WGS sequence"/>
</dbReference>
<feature type="transmembrane region" description="Helical" evidence="11">
    <location>
        <begin position="583"/>
        <end position="608"/>
    </location>
</feature>
<evidence type="ECO:0000256" key="5">
    <source>
        <dbReference type="ARBA" id="ARBA00022729"/>
    </source>
</evidence>
<feature type="transmembrane region" description="Helical" evidence="11">
    <location>
        <begin position="185"/>
        <end position="206"/>
    </location>
</feature>
<dbReference type="GO" id="GO:0016301">
    <property type="term" value="F:kinase activity"/>
    <property type="evidence" value="ECO:0007669"/>
    <property type="project" value="UniProtKB-KW"/>
</dbReference>
<dbReference type="Gene3D" id="1.20.5.1930">
    <property type="match status" value="1"/>
</dbReference>
<keyword evidence="14" id="KW-1185">Reference proteome</keyword>
<keyword evidence="6" id="KW-0547">Nucleotide-binding</keyword>
<dbReference type="PANTHER" id="PTHR24421:SF10">
    <property type="entry name" value="NITRATE_NITRITE SENSOR PROTEIN NARQ"/>
    <property type="match status" value="1"/>
</dbReference>
<keyword evidence="11" id="KW-0472">Membrane</keyword>
<keyword evidence="3" id="KW-0597">Phosphoprotein</keyword>
<evidence type="ECO:0000256" key="11">
    <source>
        <dbReference type="SAM" id="Phobius"/>
    </source>
</evidence>
<evidence type="ECO:0000256" key="3">
    <source>
        <dbReference type="ARBA" id="ARBA00022553"/>
    </source>
</evidence>
<dbReference type="Gene3D" id="3.30.1450.10">
    <property type="match status" value="1"/>
</dbReference>
<keyword evidence="11" id="KW-1133">Transmembrane helix</keyword>
<protein>
    <recommendedName>
        <fullName evidence="2">histidine kinase</fullName>
        <ecNumber evidence="2">2.7.13.3</ecNumber>
    </recommendedName>
</protein>
<evidence type="ECO:0000256" key="10">
    <source>
        <dbReference type="SAM" id="MobiDB-lite"/>
    </source>
</evidence>
<keyword evidence="4" id="KW-0808">Transferase</keyword>
<reference evidence="13 14" key="1">
    <citation type="submission" date="2024-09" db="EMBL/GenBank/DDBJ databases">
        <authorList>
            <person name="Sun Q."/>
            <person name="Mori K."/>
        </authorList>
    </citation>
    <scope>NUCLEOTIDE SEQUENCE [LARGE SCALE GENOMIC DNA]</scope>
    <source>
        <strain evidence="13 14">JCM 4414</strain>
    </source>
</reference>
<feature type="transmembrane region" description="Helical" evidence="11">
    <location>
        <begin position="156"/>
        <end position="173"/>
    </location>
</feature>
<sequence length="699" mass="73098">MVLVRRVGPGVRRGAGRASGATFVGRGRDERGRRAVGRGAYRASVEAPTKIGTVRAWLRAGWCWFAVPGQWSRRRTAGEAVLAVVMALLAAGTEDLLGGEGWALAGVAVASAVLSLLRRRLPVTALVVTSFLAPFVPGFLALLILVGWSAGRYVPGAGRALAAGTAAYVLNMAGTVLEMWDGHRILTVTFISTLYFLATTLAPGLAHRYWAQRRTLLHALQERNVQLLRERAMIAGQARMRERQRIAQDMHDSLGHQLALISVHTGALEVDPHLTDRQREVVAVLRNASMDAMHELREVVGILRDGVEAPDEGPGGPVGRPGDETGRAARGTAGIEGLVDAARSAGTAIGLTRRGEPRALAPAVDHAAYRIVQEGLTNAYKHAPGAPISVEVRYEPDAFVVEVLNEETAERPAEVVSGGQGLTGLHERARLVGGIVHAGPADGGGFRVAGVLPYGAVEAAPYVDPYADAYADVYADPSAGVAGAAARGPVLASAAHASGVPAVPASPGHASAGSGAVPYGGPPAVPYAASFVDAADDFRQQSKKGPGGHRGRVAVGPSDWTVTERELAMAMQAGRGRSKSGGIALGCGIAFAALVLLLVAGGFGLYFLMGSMSKGMIDPAEYDAVKVGQSEKEVRDRLPSGDTITTTGLHGKGPAEPEGSTCLVLMSTEMGDSLDSEPVFRFCFKDGKLIEKKSYDVVR</sequence>
<gene>
    <name evidence="13" type="ORF">ACFFTP_08950</name>
</gene>
<keyword evidence="8" id="KW-0067">ATP-binding</keyword>
<keyword evidence="7 13" id="KW-0418">Kinase</keyword>
<name>A0ABV5QLH0_9ACTN</name>
<organism evidence="13 14">
    <name type="scientific">Streptomyces roseoviridis</name>
    <dbReference type="NCBI Taxonomy" id="67361"/>
    <lineage>
        <taxon>Bacteria</taxon>
        <taxon>Bacillati</taxon>
        <taxon>Actinomycetota</taxon>
        <taxon>Actinomycetes</taxon>
        <taxon>Kitasatosporales</taxon>
        <taxon>Streptomycetaceae</taxon>
        <taxon>Streptomyces</taxon>
    </lineage>
</organism>
<keyword evidence="11" id="KW-0812">Transmembrane</keyword>
<dbReference type="InterPro" id="IPR036890">
    <property type="entry name" value="HATPase_C_sf"/>
</dbReference>
<dbReference type="Gene3D" id="3.30.565.10">
    <property type="entry name" value="Histidine kinase-like ATPase, C-terminal domain"/>
    <property type="match status" value="1"/>
</dbReference>
<keyword evidence="9" id="KW-0902">Two-component regulatory system</keyword>
<evidence type="ECO:0000256" key="8">
    <source>
        <dbReference type="ARBA" id="ARBA00022840"/>
    </source>
</evidence>
<dbReference type="EC" id="2.7.13.3" evidence="2"/>
<evidence type="ECO:0000259" key="12">
    <source>
        <dbReference type="Pfam" id="PF07730"/>
    </source>
</evidence>
<evidence type="ECO:0000256" key="6">
    <source>
        <dbReference type="ARBA" id="ARBA00022741"/>
    </source>
</evidence>
<feature type="transmembrane region" description="Helical" evidence="11">
    <location>
        <begin position="124"/>
        <end position="150"/>
    </location>
</feature>
<evidence type="ECO:0000256" key="2">
    <source>
        <dbReference type="ARBA" id="ARBA00012438"/>
    </source>
</evidence>
<evidence type="ECO:0000256" key="1">
    <source>
        <dbReference type="ARBA" id="ARBA00000085"/>
    </source>
</evidence>
<evidence type="ECO:0000313" key="14">
    <source>
        <dbReference type="Proteomes" id="UP001589716"/>
    </source>
</evidence>
<evidence type="ECO:0000256" key="4">
    <source>
        <dbReference type="ARBA" id="ARBA00022679"/>
    </source>
</evidence>
<evidence type="ECO:0000256" key="7">
    <source>
        <dbReference type="ARBA" id="ARBA00022777"/>
    </source>
</evidence>
<feature type="domain" description="Signal transduction histidine kinase subgroup 3 dimerisation and phosphoacceptor" evidence="12">
    <location>
        <begin position="242"/>
        <end position="306"/>
    </location>
</feature>
<comment type="catalytic activity">
    <reaction evidence="1">
        <text>ATP + protein L-histidine = ADP + protein N-phospho-L-histidine.</text>
        <dbReference type="EC" id="2.7.13.3"/>
    </reaction>
</comment>
<dbReference type="InterPro" id="IPR011712">
    <property type="entry name" value="Sig_transdc_His_kin_sub3_dim/P"/>
</dbReference>
<evidence type="ECO:0000256" key="9">
    <source>
        <dbReference type="ARBA" id="ARBA00023012"/>
    </source>
</evidence>
<dbReference type="PANTHER" id="PTHR24421">
    <property type="entry name" value="NITRATE/NITRITE SENSOR PROTEIN NARX-RELATED"/>
    <property type="match status" value="1"/>
</dbReference>
<feature type="region of interest" description="Disordered" evidence="10">
    <location>
        <begin position="306"/>
        <end position="327"/>
    </location>
</feature>
<keyword evidence="5" id="KW-0732">Signal</keyword>
<evidence type="ECO:0000313" key="13">
    <source>
        <dbReference type="EMBL" id="MFB9554317.1"/>
    </source>
</evidence>
<dbReference type="Pfam" id="PF07730">
    <property type="entry name" value="HisKA_3"/>
    <property type="match status" value="1"/>
</dbReference>
<dbReference type="InterPro" id="IPR050482">
    <property type="entry name" value="Sensor_HK_TwoCompSys"/>
</dbReference>
<dbReference type="CDD" id="cd16917">
    <property type="entry name" value="HATPase_UhpB-NarQ-NarX-like"/>
    <property type="match status" value="1"/>
</dbReference>
<proteinExistence type="predicted"/>
<comment type="caution">
    <text evidence="13">The sequence shown here is derived from an EMBL/GenBank/DDBJ whole genome shotgun (WGS) entry which is preliminary data.</text>
</comment>